<gene>
    <name evidence="1" type="ORF">CS063_16415</name>
</gene>
<sequence>MTLQQLRYTITIADSGSMNEAAKRLFISQPSLSGAIKELEEEMGIEIFSRSNRGIIITPQGQEFLGYARQVVEQAHLLEDRFLDKKVKKKFSVSSQHYTFTVKAFVELVKQVGMEEYEFGMYETKTYEIIEAVKSFKSDIGVLYVNAFNEQVITKILRDNSLEFIELFPCKTYVYLWGGHPLGEQEIISMKELEEYPCLAFDQGNNNSFYLAEEVLSTYDYKRIIKANDRATVLNLMIGLNGYTLCSGIICEELNGYEYKAIPLKESEIMRIGYIKRKGETPSKLAQLYIEELRKYQANVL</sequence>
<evidence type="ECO:0000313" key="2">
    <source>
        <dbReference type="Proteomes" id="UP000224460"/>
    </source>
</evidence>
<proteinExistence type="predicted"/>
<keyword evidence="2" id="KW-1185">Reference proteome</keyword>
<comment type="caution">
    <text evidence="1">The sequence shown here is derived from an EMBL/GenBank/DDBJ whole genome shotgun (WGS) entry which is preliminary data.</text>
</comment>
<dbReference type="EMBL" id="PEDL01000033">
    <property type="protein sequence ID" value="PHV69332.1"/>
    <property type="molecule type" value="Genomic_DNA"/>
</dbReference>
<evidence type="ECO:0000313" key="1">
    <source>
        <dbReference type="EMBL" id="PHV69332.1"/>
    </source>
</evidence>
<organism evidence="1 2">
    <name type="scientific">Sporanaerobium hydrogeniformans</name>
    <dbReference type="NCBI Taxonomy" id="3072179"/>
    <lineage>
        <taxon>Bacteria</taxon>
        <taxon>Bacillati</taxon>
        <taxon>Bacillota</taxon>
        <taxon>Clostridia</taxon>
        <taxon>Lachnospirales</taxon>
        <taxon>Lachnospiraceae</taxon>
        <taxon>Sporanaerobium</taxon>
    </lineage>
</organism>
<dbReference type="Proteomes" id="UP000224460">
    <property type="component" value="Unassembled WGS sequence"/>
</dbReference>
<accession>A0AC61D9V9</accession>
<protein>
    <submittedName>
        <fullName evidence="1">LysR family transcriptional regulator</fullName>
    </submittedName>
</protein>
<name>A0AC61D9V9_9FIRM</name>
<reference evidence="1" key="1">
    <citation type="submission" date="2017-10" db="EMBL/GenBank/DDBJ databases">
        <title>Genome sequence of cellulolytic Lachnospiraceae bacterium XHS1971 isolated from hotspring sediment.</title>
        <authorList>
            <person name="Vasudevan G."/>
            <person name="Joshi A.J."/>
            <person name="Hivarkar S."/>
            <person name="Lanjekar V.B."/>
            <person name="Dhakephalkar P.K."/>
            <person name="Dagar S."/>
        </authorList>
    </citation>
    <scope>NUCLEOTIDE SEQUENCE</scope>
    <source>
        <strain evidence="1">XHS1971</strain>
    </source>
</reference>